<dbReference type="AlphaFoldDB" id="K4KLY0"/>
<dbReference type="eggNOG" id="COG5266">
    <property type="taxonomic scope" value="Bacteria"/>
</dbReference>
<evidence type="ECO:0008006" key="3">
    <source>
        <dbReference type="Google" id="ProtNLM"/>
    </source>
</evidence>
<evidence type="ECO:0000313" key="2">
    <source>
        <dbReference type="Proteomes" id="UP000000466"/>
    </source>
</evidence>
<sequence length="276" mass="30636">MDKSMQMISKQIFVFIAIALFSASSMAHKRWLLPSDFSLSDAETVIVDYSASNNLFYVDKAMPLNDLRVLDPAGNEMAPSSVVNMSRRTSAEIAIDQPGSYRLQAGRSPMYFAAWQVPGETQPQRARGSLASLKEKIPANATQVKWMQSLSCIETYISLGEPNLNAQIKQPASQGLSMVPVLHPNLAYSDEPTKLRFFLNGEAAANLTVTVTPEGTRYRDMQGDQQFSTDAEGYVTLHWPGAGRFLVEAEHAIQHSEGQFAETFFSYYLTLEVLHP</sequence>
<dbReference type="KEGG" id="saga:M5M_14550"/>
<name>K4KLY0_SIMAS</name>
<reference evidence="1 2" key="1">
    <citation type="journal article" date="2013" name="Genome Announc.">
        <title>Complete genome sequence of Simiduia agarivorans SA1(T), a marine bacterium able to degrade a variety of polysaccharides.</title>
        <authorList>
            <person name="Lin S.Y."/>
            <person name="Shieh W.Y."/>
            <person name="Chen J.S."/>
            <person name="Tang S.L."/>
        </authorList>
    </citation>
    <scope>NUCLEOTIDE SEQUENCE [LARGE SCALE GENOMIC DNA]</scope>
    <source>
        <strain evidence="2">DSM 21679 / JCM 13881 / BCRC 17597 / SA1</strain>
    </source>
</reference>
<dbReference type="HOGENOM" id="CLU_079897_0_0_6"/>
<organism evidence="1 2">
    <name type="scientific">Simiduia agarivorans (strain DSM 21679 / JCM 13881 / BCRC 17597 / SA1)</name>
    <dbReference type="NCBI Taxonomy" id="1117647"/>
    <lineage>
        <taxon>Bacteria</taxon>
        <taxon>Pseudomonadati</taxon>
        <taxon>Pseudomonadota</taxon>
        <taxon>Gammaproteobacteria</taxon>
        <taxon>Cellvibrionales</taxon>
        <taxon>Cellvibrionaceae</taxon>
        <taxon>Simiduia</taxon>
    </lineage>
</organism>
<evidence type="ECO:0000313" key="1">
    <source>
        <dbReference type="EMBL" id="AFV00047.1"/>
    </source>
</evidence>
<proteinExistence type="predicted"/>
<dbReference type="Pfam" id="PF10670">
    <property type="entry name" value="DUF4198"/>
    <property type="match status" value="1"/>
</dbReference>
<dbReference type="InterPro" id="IPR019613">
    <property type="entry name" value="DUF4198"/>
</dbReference>
<dbReference type="STRING" id="1117647.M5M_14550"/>
<dbReference type="OrthoDB" id="5943at2"/>
<dbReference type="EMBL" id="CP003746">
    <property type="protein sequence ID" value="AFV00047.1"/>
    <property type="molecule type" value="Genomic_DNA"/>
</dbReference>
<keyword evidence="2" id="KW-1185">Reference proteome</keyword>
<dbReference type="RefSeq" id="WP_015048199.1">
    <property type="nucleotide sequence ID" value="NC_018868.3"/>
</dbReference>
<gene>
    <name evidence="1" type="ordered locus">M5M_14550</name>
</gene>
<dbReference type="Proteomes" id="UP000000466">
    <property type="component" value="Chromosome"/>
</dbReference>
<accession>K4KLY0</accession>
<protein>
    <recommendedName>
        <fullName evidence="3">DUF4198 domain-containing protein</fullName>
    </recommendedName>
</protein>